<sequence length="225" mass="24371">MKITDSDRTRIAEAIASAEMQTSGEIFCVVSRRVSSYLDVSLAWAAGAALIAPIVFVPLVLDLRWPSDGWEAAHQAAEAASTGQALALYALSQAVVFVGVFLLTRIPMLRRLATPAGVRRGRVREAALQQFLAHGVHVTRERTGVLIFAALDEHQVELIADEAIHAKVEESAWAQAVDALTRELRADKPVEGFSAAIGLCGQVLARHFPPRADNPNELPDHLILL</sequence>
<accession>A0AAJ5WWE8</accession>
<dbReference type="EMBL" id="CP119326">
    <property type="protein sequence ID" value="WEK39506.1"/>
    <property type="molecule type" value="Genomic_DNA"/>
</dbReference>
<evidence type="ECO:0000256" key="1">
    <source>
        <dbReference type="SAM" id="Phobius"/>
    </source>
</evidence>
<gene>
    <name evidence="3" type="ORF">P0Y50_13330</name>
</gene>
<organism evidence="3 4">
    <name type="scientific">Candidatus Brevundimonas colombiensis</name>
    <dbReference type="NCBI Taxonomy" id="3121376"/>
    <lineage>
        <taxon>Bacteria</taxon>
        <taxon>Pseudomonadati</taxon>
        <taxon>Pseudomonadota</taxon>
        <taxon>Alphaproteobacteria</taxon>
        <taxon>Caulobacterales</taxon>
        <taxon>Caulobacteraceae</taxon>
        <taxon>Brevundimonas</taxon>
    </lineage>
</organism>
<keyword evidence="1" id="KW-0812">Transmembrane</keyword>
<keyword evidence="1" id="KW-1133">Transmembrane helix</keyword>
<name>A0AAJ5WWE8_9CAUL</name>
<dbReference type="AlphaFoldDB" id="A0AAJ5WWE8"/>
<keyword evidence="1" id="KW-0472">Membrane</keyword>
<dbReference type="InterPro" id="IPR007621">
    <property type="entry name" value="TPM_dom"/>
</dbReference>
<evidence type="ECO:0000313" key="3">
    <source>
        <dbReference type="EMBL" id="WEK39506.1"/>
    </source>
</evidence>
<dbReference type="Proteomes" id="UP001213664">
    <property type="component" value="Chromosome"/>
</dbReference>
<dbReference type="Gene3D" id="3.10.310.50">
    <property type="match status" value="1"/>
</dbReference>
<evidence type="ECO:0000259" key="2">
    <source>
        <dbReference type="Pfam" id="PF04536"/>
    </source>
</evidence>
<dbReference type="PANTHER" id="PTHR30373:SF8">
    <property type="entry name" value="BLL7265 PROTEIN"/>
    <property type="match status" value="1"/>
</dbReference>
<evidence type="ECO:0000313" key="4">
    <source>
        <dbReference type="Proteomes" id="UP001213664"/>
    </source>
</evidence>
<reference evidence="3" key="1">
    <citation type="submission" date="2023-03" db="EMBL/GenBank/DDBJ databases">
        <title>Andean soil-derived lignocellulolytic bacterial consortium as a source of novel taxa and putative plastic-active enzymes.</title>
        <authorList>
            <person name="Diaz-Garcia L."/>
            <person name="Chuvochina M."/>
            <person name="Feuerriegel G."/>
            <person name="Bunk B."/>
            <person name="Sproer C."/>
            <person name="Streit W.R."/>
            <person name="Rodriguez L.M."/>
            <person name="Overmann J."/>
            <person name="Jimenez D.J."/>
        </authorList>
    </citation>
    <scope>NUCLEOTIDE SEQUENCE</scope>
    <source>
        <strain evidence="3">MAG 833</strain>
    </source>
</reference>
<feature type="transmembrane region" description="Helical" evidence="1">
    <location>
        <begin position="81"/>
        <end position="103"/>
    </location>
</feature>
<dbReference type="PANTHER" id="PTHR30373">
    <property type="entry name" value="UPF0603 PROTEIN YGCG"/>
    <property type="match status" value="1"/>
</dbReference>
<proteinExistence type="predicted"/>
<feature type="domain" description="TPM" evidence="2">
    <location>
        <begin position="124"/>
        <end position="198"/>
    </location>
</feature>
<protein>
    <submittedName>
        <fullName evidence="3">TPM domain-containing protein</fullName>
    </submittedName>
</protein>
<feature type="transmembrane region" description="Helical" evidence="1">
    <location>
        <begin position="42"/>
        <end position="61"/>
    </location>
</feature>
<dbReference type="Pfam" id="PF04536">
    <property type="entry name" value="TPM_phosphatase"/>
    <property type="match status" value="1"/>
</dbReference>